<dbReference type="AlphaFoldDB" id="A0A0E3KNW7"/>
<dbReference type="OrthoDB" id="80177at2157"/>
<dbReference type="KEGG" id="mthr:MSTHT_0417"/>
<dbReference type="EMBL" id="CP009501">
    <property type="protein sequence ID" value="AKB12175.1"/>
    <property type="molecule type" value="Genomic_DNA"/>
</dbReference>
<evidence type="ECO:0000313" key="2">
    <source>
        <dbReference type="Proteomes" id="UP000066529"/>
    </source>
</evidence>
<dbReference type="HOGENOM" id="CLU_140791_0_0_2"/>
<dbReference type="RefSeq" id="WP_048166381.1">
    <property type="nucleotide sequence ID" value="NZ_CP009501.1"/>
</dbReference>
<proteinExistence type="predicted"/>
<reference evidence="1 2" key="1">
    <citation type="submission" date="2014-07" db="EMBL/GenBank/DDBJ databases">
        <title>Methanogenic archaea and the global carbon cycle.</title>
        <authorList>
            <person name="Henriksen J.R."/>
            <person name="Luke J."/>
            <person name="Reinhart S."/>
            <person name="Benedict M.N."/>
            <person name="Youngblut N.D."/>
            <person name="Metcalf M.E."/>
            <person name="Whitaker R.J."/>
            <person name="Metcalf W.W."/>
        </authorList>
    </citation>
    <scope>NUCLEOTIDE SEQUENCE [LARGE SCALE GENOMIC DNA]</scope>
    <source>
        <strain evidence="2">ATCC 43570 / DSM 1825 / OCM 12 / VKM B-1830 / TM-1</strain>
    </source>
</reference>
<gene>
    <name evidence="1" type="ORF">MSTHT_0417</name>
</gene>
<evidence type="ECO:0000313" key="1">
    <source>
        <dbReference type="EMBL" id="AKB12175.1"/>
    </source>
</evidence>
<sequence length="161" mass="17225">MEESASSKDISLKESEMLLLRGTAGIVAIVKAGPNGQFFLETENEEIVLGLEPHDLIVASALSVGEKTEKGLKCVLFMVREIRSPLIVLPKNHPASPRLPIVVSAGGKTVLSCNITPGTHPNQDVLCGSNEFDGLEITGTPEGVHVENLPQCEVLKVNFDI</sequence>
<dbReference type="Proteomes" id="UP000066529">
    <property type="component" value="Chromosome"/>
</dbReference>
<name>A0A0E3KNW7_METTT</name>
<dbReference type="GeneID" id="41601571"/>
<organism evidence="1 2">
    <name type="scientific">Methanosarcina thermophila (strain ATCC 43570 / DSM 1825 / OCM 12 / VKM B-1830 / TM-1)</name>
    <dbReference type="NCBI Taxonomy" id="523844"/>
    <lineage>
        <taxon>Archaea</taxon>
        <taxon>Methanobacteriati</taxon>
        <taxon>Methanobacteriota</taxon>
        <taxon>Stenosarchaea group</taxon>
        <taxon>Methanomicrobia</taxon>
        <taxon>Methanosarcinales</taxon>
        <taxon>Methanosarcinaceae</taxon>
        <taxon>Methanosarcina</taxon>
    </lineage>
</organism>
<protein>
    <submittedName>
        <fullName evidence="1">Uncharacterized protein</fullName>
    </submittedName>
</protein>
<dbReference type="PATRIC" id="fig|523844.20.peg.541"/>
<accession>A0A0E3KNW7</accession>